<comment type="caution">
    <text evidence="1">The sequence shown here is derived from an EMBL/GenBank/DDBJ whole genome shotgun (WGS) entry which is preliminary data.</text>
</comment>
<gene>
    <name evidence="1" type="ORF">THF1A12_860008</name>
</gene>
<dbReference type="EMBL" id="CAKMUD010000145">
    <property type="protein sequence ID" value="CAH1603877.1"/>
    <property type="molecule type" value="Genomic_DNA"/>
</dbReference>
<reference evidence="1" key="1">
    <citation type="submission" date="2022-01" db="EMBL/GenBank/DDBJ databases">
        <authorList>
            <person name="Lagorce A."/>
        </authorList>
    </citation>
    <scope>NUCLEOTIDE SEQUENCE</scope>
    <source>
        <strain evidence="1">Th15_F1_A12</strain>
    </source>
</reference>
<dbReference type="Proteomes" id="UP001295462">
    <property type="component" value="Unassembled WGS sequence"/>
</dbReference>
<organism evidence="1 2">
    <name type="scientific">Vibrio jasicida</name>
    <dbReference type="NCBI Taxonomy" id="766224"/>
    <lineage>
        <taxon>Bacteria</taxon>
        <taxon>Pseudomonadati</taxon>
        <taxon>Pseudomonadota</taxon>
        <taxon>Gammaproteobacteria</taxon>
        <taxon>Vibrionales</taxon>
        <taxon>Vibrionaceae</taxon>
        <taxon>Vibrio</taxon>
    </lineage>
</organism>
<evidence type="ECO:0000313" key="1">
    <source>
        <dbReference type="EMBL" id="CAH1603877.1"/>
    </source>
</evidence>
<dbReference type="AlphaFoldDB" id="A0AAU9R1U6"/>
<protein>
    <recommendedName>
        <fullName evidence="3">Transposase</fullName>
    </recommendedName>
</protein>
<evidence type="ECO:0000313" key="2">
    <source>
        <dbReference type="Proteomes" id="UP001295462"/>
    </source>
</evidence>
<dbReference type="RefSeq" id="WP_409590414.1">
    <property type="nucleotide sequence ID" value="NZ_CAKMTZ010000142.1"/>
</dbReference>
<accession>A0AAU9R1U6</accession>
<sequence>MFSFLKSGWRWLKKQCRKLVSEVKDTVVGTGKNKVRKEDSLPLKLWKYFRNTVSAISDVRNKFKLCKKVFTVVVDGLKIFNKVYA</sequence>
<evidence type="ECO:0008006" key="3">
    <source>
        <dbReference type="Google" id="ProtNLM"/>
    </source>
</evidence>
<name>A0AAU9R1U6_9VIBR</name>
<proteinExistence type="predicted"/>